<dbReference type="Proteomes" id="UP000652761">
    <property type="component" value="Unassembled WGS sequence"/>
</dbReference>
<protein>
    <submittedName>
        <fullName evidence="1">Uncharacterized protein</fullName>
    </submittedName>
</protein>
<organism evidence="1 2">
    <name type="scientific">Colocasia esculenta</name>
    <name type="common">Wild taro</name>
    <name type="synonym">Arum esculentum</name>
    <dbReference type="NCBI Taxonomy" id="4460"/>
    <lineage>
        <taxon>Eukaryota</taxon>
        <taxon>Viridiplantae</taxon>
        <taxon>Streptophyta</taxon>
        <taxon>Embryophyta</taxon>
        <taxon>Tracheophyta</taxon>
        <taxon>Spermatophyta</taxon>
        <taxon>Magnoliopsida</taxon>
        <taxon>Liliopsida</taxon>
        <taxon>Araceae</taxon>
        <taxon>Aroideae</taxon>
        <taxon>Colocasieae</taxon>
        <taxon>Colocasia</taxon>
    </lineage>
</organism>
<name>A0A843WIF1_COLES</name>
<gene>
    <name evidence="1" type="ORF">Taro_038186</name>
</gene>
<dbReference type="EMBL" id="NMUH01003399">
    <property type="protein sequence ID" value="MQM05371.1"/>
    <property type="molecule type" value="Genomic_DNA"/>
</dbReference>
<sequence>MPFLLYSLSPSRDAKIESTSHPRPRILPIQTASTSQACARSFVVSRVARFLKLPRHIHLAVRNDHELSRLLSSESNENLELDENIKHGEQITDVDTTDVFLFRCKEKTGKLLGVVSSRGTIFCVPIV</sequence>
<keyword evidence="2" id="KW-1185">Reference proteome</keyword>
<reference evidence="1" key="1">
    <citation type="submission" date="2017-07" db="EMBL/GenBank/DDBJ databases">
        <title>Taro Niue Genome Assembly and Annotation.</title>
        <authorList>
            <person name="Atibalentja N."/>
            <person name="Keating K."/>
            <person name="Fields C.J."/>
        </authorList>
    </citation>
    <scope>NUCLEOTIDE SEQUENCE</scope>
    <source>
        <strain evidence="1">Niue_2</strain>
        <tissue evidence="1">Leaf</tissue>
    </source>
</reference>
<proteinExistence type="predicted"/>
<dbReference type="AlphaFoldDB" id="A0A843WIF1"/>
<comment type="caution">
    <text evidence="1">The sequence shown here is derived from an EMBL/GenBank/DDBJ whole genome shotgun (WGS) entry which is preliminary data.</text>
</comment>
<evidence type="ECO:0000313" key="1">
    <source>
        <dbReference type="EMBL" id="MQM05371.1"/>
    </source>
</evidence>
<accession>A0A843WIF1</accession>
<evidence type="ECO:0000313" key="2">
    <source>
        <dbReference type="Proteomes" id="UP000652761"/>
    </source>
</evidence>